<name>A0AAN8Z404_9MAGN</name>
<keyword evidence="6" id="KW-0206">Cytoskeleton</keyword>
<keyword evidence="4" id="KW-0493">Microtubule</keyword>
<dbReference type="GO" id="GO:0005874">
    <property type="term" value="C:microtubule"/>
    <property type="evidence" value="ECO:0007669"/>
    <property type="project" value="UniProtKB-KW"/>
</dbReference>
<keyword evidence="8" id="KW-1185">Reference proteome</keyword>
<evidence type="ECO:0000313" key="7">
    <source>
        <dbReference type="EMBL" id="KAK6923971.1"/>
    </source>
</evidence>
<keyword evidence="5" id="KW-0175">Coiled coil</keyword>
<comment type="subcellular location">
    <subcellularLocation>
        <location evidence="1">Cytoplasm</location>
        <location evidence="1">Cytoskeleton</location>
    </subcellularLocation>
</comment>
<evidence type="ECO:0000313" key="8">
    <source>
        <dbReference type="Proteomes" id="UP001370490"/>
    </source>
</evidence>
<proteinExistence type="inferred from homology"/>
<dbReference type="EMBL" id="JBAMMX010000017">
    <property type="protein sequence ID" value="KAK6923971.1"/>
    <property type="molecule type" value="Genomic_DNA"/>
</dbReference>
<dbReference type="Pfam" id="PF07058">
    <property type="entry name" value="MAP70"/>
    <property type="match status" value="1"/>
</dbReference>
<dbReference type="InterPro" id="IPR009768">
    <property type="entry name" value="MAP70"/>
</dbReference>
<gene>
    <name evidence="7" type="ORF">RJ641_010171</name>
</gene>
<keyword evidence="3" id="KW-0963">Cytoplasm</keyword>
<protein>
    <submittedName>
        <fullName evidence="7">Microtubule-associated protein 70</fullName>
    </submittedName>
</protein>
<organism evidence="7 8">
    <name type="scientific">Dillenia turbinata</name>
    <dbReference type="NCBI Taxonomy" id="194707"/>
    <lineage>
        <taxon>Eukaryota</taxon>
        <taxon>Viridiplantae</taxon>
        <taxon>Streptophyta</taxon>
        <taxon>Embryophyta</taxon>
        <taxon>Tracheophyta</taxon>
        <taxon>Spermatophyta</taxon>
        <taxon>Magnoliopsida</taxon>
        <taxon>eudicotyledons</taxon>
        <taxon>Gunneridae</taxon>
        <taxon>Pentapetalae</taxon>
        <taxon>Dilleniales</taxon>
        <taxon>Dilleniaceae</taxon>
        <taxon>Dillenia</taxon>
    </lineage>
</organism>
<dbReference type="GO" id="GO:0008017">
    <property type="term" value="F:microtubule binding"/>
    <property type="evidence" value="ECO:0007669"/>
    <property type="project" value="InterPro"/>
</dbReference>
<sequence length="76" mass="8967">MILTFNLILRNLIRLTTDKDRELGDAQAEIKALRYSERLKEKAVEEIALEAKNIPMHIITLAYIYSNPNYVQYWLI</sequence>
<dbReference type="Proteomes" id="UP001370490">
    <property type="component" value="Unassembled WGS sequence"/>
</dbReference>
<evidence type="ECO:0000256" key="3">
    <source>
        <dbReference type="ARBA" id="ARBA00022490"/>
    </source>
</evidence>
<accession>A0AAN8Z404</accession>
<dbReference type="GO" id="GO:0007010">
    <property type="term" value="P:cytoskeleton organization"/>
    <property type="evidence" value="ECO:0007669"/>
    <property type="project" value="InterPro"/>
</dbReference>
<evidence type="ECO:0000256" key="4">
    <source>
        <dbReference type="ARBA" id="ARBA00022701"/>
    </source>
</evidence>
<evidence type="ECO:0000256" key="5">
    <source>
        <dbReference type="ARBA" id="ARBA00023054"/>
    </source>
</evidence>
<comment type="similarity">
    <text evidence="2">Belongs to the MAP70 family.</text>
</comment>
<reference evidence="7 8" key="1">
    <citation type="submission" date="2023-12" db="EMBL/GenBank/DDBJ databases">
        <title>A high-quality genome assembly for Dillenia turbinata (Dilleniales).</title>
        <authorList>
            <person name="Chanderbali A."/>
        </authorList>
    </citation>
    <scope>NUCLEOTIDE SEQUENCE [LARGE SCALE GENOMIC DNA]</scope>
    <source>
        <strain evidence="7">LSX21</strain>
        <tissue evidence="7">Leaf</tissue>
    </source>
</reference>
<evidence type="ECO:0000256" key="1">
    <source>
        <dbReference type="ARBA" id="ARBA00004245"/>
    </source>
</evidence>
<dbReference type="AlphaFoldDB" id="A0AAN8Z404"/>
<evidence type="ECO:0000256" key="6">
    <source>
        <dbReference type="ARBA" id="ARBA00023212"/>
    </source>
</evidence>
<evidence type="ECO:0000256" key="2">
    <source>
        <dbReference type="ARBA" id="ARBA00008825"/>
    </source>
</evidence>
<comment type="caution">
    <text evidence="7">The sequence shown here is derived from an EMBL/GenBank/DDBJ whole genome shotgun (WGS) entry which is preliminary data.</text>
</comment>